<proteinExistence type="predicted"/>
<gene>
    <name evidence="1" type="ORF">J2Z19_002643</name>
</gene>
<organism evidence="1 2">
    <name type="scientific">Ensifer adhaerens</name>
    <name type="common">Sinorhizobium morelense</name>
    <dbReference type="NCBI Taxonomy" id="106592"/>
    <lineage>
        <taxon>Bacteria</taxon>
        <taxon>Pseudomonadati</taxon>
        <taxon>Pseudomonadota</taxon>
        <taxon>Alphaproteobacteria</taxon>
        <taxon>Hyphomicrobiales</taxon>
        <taxon>Rhizobiaceae</taxon>
        <taxon>Sinorhizobium/Ensifer group</taxon>
        <taxon>Ensifer</taxon>
    </lineage>
</organism>
<reference evidence="1" key="1">
    <citation type="submission" date="2021-03" db="EMBL/GenBank/DDBJ databases">
        <title>Genomic Encyclopedia of Type Strains, Phase IV (KMG-IV): sequencing the most valuable type-strain genomes for metagenomic binning, comparative biology and taxonomic classification.</title>
        <authorList>
            <person name="Goeker M."/>
        </authorList>
    </citation>
    <scope>NUCLEOTIDE SEQUENCE</scope>
    <source>
        <strain evidence="1">DSM 18131</strain>
    </source>
</reference>
<evidence type="ECO:0000313" key="2">
    <source>
        <dbReference type="Proteomes" id="UP000823773"/>
    </source>
</evidence>
<protein>
    <submittedName>
        <fullName evidence="1">His/Glu/Gln/Arg/opine family amino acid ABC transporter permease subunit</fullName>
    </submittedName>
</protein>
<evidence type="ECO:0000313" key="1">
    <source>
        <dbReference type="EMBL" id="MBP1872931.1"/>
    </source>
</evidence>
<sequence length="752" mass="81296">MTSTLQPGPLGPGFPSRLRTWLGPLPFQQLLLFAGVLAIFALFGSNTADSMQRMGLTPGFGFLFHQANFEIGETVFPYAAGDTYARALAAGLANTVKVAMVGCVLATVLGVALGIARLSGNLLLATFVHAYVELLRNTPLLLQLFLWSAIIHALPPPRGAYAFLDSVYLSNRGVYVPSVSLHGLSWAICLPAILLTAYASLSLARRLLTGAAFYMPKAAVTVLGSLIVCSFALTSFGLAATVDLPAKGGFNIKGGLSLTPEFFALLIGLVVNASASISEIVRSGIQSVKSGQWEAARAWPQPRADPAPRRPAASVARHHATDDLELSRPDQEFQPRRCDRLPRHRQRCQHHRQHHRPGSRSHLHHRRGLSHTQPLGLGADEPLQPSRRSSRGDTAMSHIELPPPTAPDWHRWRSGLFGGWGNSLITLAALGAFVWLLQPFLRWAIFDAVWTGTAGECAVDGAGACWAFIGAKLRFILFAFYPPDVQWRPALVVVVVIALLVLSATPRFWSFRLVPLWIAALVLSWLLMAGTLTPPEVSTNNWGGLPITLVVSIAGLAFAFPIALLLALARQSSMGIVRTLAIAFIETLRGVPMIAVLYVAMLIVPLALPSGAAIDKLLRAQIGVTLFFSAYLAEVIRAGLQVVPWGQREAALSLGLGYIQTIRLVVLPQALRAVIPAIVNLSIGIVLNTSLLAVIGIYDLLNAARTSATDPTWLGFYTEAYVFAAAVYFAICFTGSRYSIWLEKRLNAIARH</sequence>
<dbReference type="Proteomes" id="UP000823773">
    <property type="component" value="Unassembled WGS sequence"/>
</dbReference>
<name>A0ACC5SVN2_ENSAD</name>
<accession>A0ACC5SVN2</accession>
<keyword evidence="2" id="KW-1185">Reference proteome</keyword>
<comment type="caution">
    <text evidence="1">The sequence shown here is derived from an EMBL/GenBank/DDBJ whole genome shotgun (WGS) entry which is preliminary data.</text>
</comment>
<dbReference type="EMBL" id="JAGGJR010000003">
    <property type="protein sequence ID" value="MBP1872931.1"/>
    <property type="molecule type" value="Genomic_DNA"/>
</dbReference>